<evidence type="ECO:0000256" key="4">
    <source>
        <dbReference type="ARBA" id="ARBA00022679"/>
    </source>
</evidence>
<dbReference type="CDD" id="cd02440">
    <property type="entry name" value="AdoMet_MTases"/>
    <property type="match status" value="1"/>
</dbReference>
<dbReference type="EC" id="2.1.1.-" evidence="6"/>
<dbReference type="InterPro" id="IPR029063">
    <property type="entry name" value="SAM-dependent_MTases_sf"/>
</dbReference>
<dbReference type="GO" id="GO:0008276">
    <property type="term" value="F:protein methyltransferase activity"/>
    <property type="evidence" value="ECO:0007669"/>
    <property type="project" value="UniProtKB-UniRule"/>
</dbReference>
<proteinExistence type="inferred from homology"/>
<keyword evidence="7" id="KW-0687">Ribonucleoprotein</keyword>
<evidence type="ECO:0000256" key="6">
    <source>
        <dbReference type="HAMAP-Rule" id="MF_00735"/>
    </source>
</evidence>
<dbReference type="HAMAP" id="MF_00735">
    <property type="entry name" value="Methyltr_PrmA"/>
    <property type="match status" value="1"/>
</dbReference>
<evidence type="ECO:0000313" key="7">
    <source>
        <dbReference type="EMBL" id="MBB5173949.1"/>
    </source>
</evidence>
<dbReference type="GO" id="GO:0005840">
    <property type="term" value="C:ribosome"/>
    <property type="evidence" value="ECO:0007669"/>
    <property type="project" value="UniProtKB-KW"/>
</dbReference>
<keyword evidence="2 6" id="KW-0963">Cytoplasm</keyword>
<evidence type="ECO:0000256" key="3">
    <source>
        <dbReference type="ARBA" id="ARBA00022603"/>
    </source>
</evidence>
<dbReference type="Proteomes" id="UP000551878">
    <property type="component" value="Unassembled WGS sequence"/>
</dbReference>
<dbReference type="InterPro" id="IPR004498">
    <property type="entry name" value="Ribosomal_PrmA_MeTrfase"/>
</dbReference>
<keyword evidence="7" id="KW-0689">Ribosomal protein</keyword>
<dbReference type="PIRSF" id="PIRSF000401">
    <property type="entry name" value="RPL11_MTase"/>
    <property type="match status" value="1"/>
</dbReference>
<keyword evidence="3 6" id="KW-0489">Methyltransferase</keyword>
<keyword evidence="8" id="KW-1185">Reference proteome</keyword>
<organism evidence="7 8">
    <name type="scientific">Texcoconibacillus texcoconensis</name>
    <dbReference type="NCBI Taxonomy" id="1095777"/>
    <lineage>
        <taxon>Bacteria</taxon>
        <taxon>Bacillati</taxon>
        <taxon>Bacillota</taxon>
        <taxon>Bacilli</taxon>
        <taxon>Bacillales</taxon>
        <taxon>Bacillaceae</taxon>
        <taxon>Texcoconibacillus</taxon>
    </lineage>
</organism>
<dbReference type="RefSeq" id="WP_184664381.1">
    <property type="nucleotide sequence ID" value="NZ_JACHHB010000009.1"/>
</dbReference>
<dbReference type="EMBL" id="JACHHB010000009">
    <property type="protein sequence ID" value="MBB5173949.1"/>
    <property type="molecule type" value="Genomic_DNA"/>
</dbReference>
<dbReference type="GO" id="GO:0032259">
    <property type="term" value="P:methylation"/>
    <property type="evidence" value="ECO:0007669"/>
    <property type="project" value="UniProtKB-KW"/>
</dbReference>
<feature type="binding site" evidence="6">
    <location>
        <position position="162"/>
    </location>
    <ligand>
        <name>S-adenosyl-L-methionine</name>
        <dbReference type="ChEBI" id="CHEBI:59789"/>
    </ligand>
</feature>
<dbReference type="Pfam" id="PF06325">
    <property type="entry name" value="PrmA"/>
    <property type="match status" value="1"/>
</dbReference>
<comment type="function">
    <text evidence="6">Methylates ribosomal protein L11.</text>
</comment>
<feature type="binding site" evidence="6">
    <location>
        <position position="183"/>
    </location>
    <ligand>
        <name>S-adenosyl-L-methionine</name>
        <dbReference type="ChEBI" id="CHEBI:59789"/>
    </ligand>
</feature>
<reference evidence="7 8" key="1">
    <citation type="submission" date="2020-08" db="EMBL/GenBank/DDBJ databases">
        <title>Genomic Encyclopedia of Type Strains, Phase IV (KMG-IV): sequencing the most valuable type-strain genomes for metagenomic binning, comparative biology and taxonomic classification.</title>
        <authorList>
            <person name="Goeker M."/>
        </authorList>
    </citation>
    <scope>NUCLEOTIDE SEQUENCE [LARGE SCALE GENOMIC DNA]</scope>
    <source>
        <strain evidence="7 8">DSM 24696</strain>
    </source>
</reference>
<dbReference type="NCBIfam" id="TIGR00406">
    <property type="entry name" value="prmA"/>
    <property type="match status" value="1"/>
</dbReference>
<evidence type="ECO:0000256" key="1">
    <source>
        <dbReference type="ARBA" id="ARBA00009741"/>
    </source>
</evidence>
<dbReference type="InterPro" id="IPR050078">
    <property type="entry name" value="Ribosomal_L11_MeTrfase_PrmA"/>
</dbReference>
<comment type="similarity">
    <text evidence="1 6">Belongs to the methyltransferase superfamily. PrmA family.</text>
</comment>
<name>A0A840QRG9_9BACI</name>
<gene>
    <name evidence="6" type="primary">prmA</name>
    <name evidence="7" type="ORF">HNQ41_002139</name>
</gene>
<comment type="subcellular location">
    <subcellularLocation>
        <location evidence="6">Cytoplasm</location>
    </subcellularLocation>
</comment>
<comment type="caution">
    <text evidence="7">The sequence shown here is derived from an EMBL/GenBank/DDBJ whole genome shotgun (WGS) entry which is preliminary data.</text>
</comment>
<dbReference type="GO" id="GO:0005737">
    <property type="term" value="C:cytoplasm"/>
    <property type="evidence" value="ECO:0007669"/>
    <property type="project" value="UniProtKB-SubCell"/>
</dbReference>
<sequence length="314" mass="34610">MKWSEISIHTSQEAVEPVSNILHESGASGVVIEDPDDLLKVRDTKFGEIYQLSSEHYPNEGVIVKAYLPINSFLGETVEAIKEAINNLIVLDIDIGPNDVSLSEVNEEEWSTAWKKYYKPVKVSEKVTITPTWEDYEKVRDDECVIELDPGMAFGTGTHPTTVLSLQAIEKRIKEGERIVDVGTGSGVLSIAAAKLGAKDVEALDLDEVAVKSARLNAKLNKVQDVVSVEQKNLLEHFVGECDTVVANILAEIIVRMTDDAYRILKPGGTIITSGIIQAKKEQVLESLESSGFVIDEIVEMEEWLAIIAKKPHN</sequence>
<dbReference type="PANTHER" id="PTHR43648">
    <property type="entry name" value="ELECTRON TRANSFER FLAVOPROTEIN BETA SUBUNIT LYSINE METHYLTRANSFERASE"/>
    <property type="match status" value="1"/>
</dbReference>
<keyword evidence="4 6" id="KW-0808">Transferase</keyword>
<feature type="binding site" evidence="6">
    <location>
        <position position="248"/>
    </location>
    <ligand>
        <name>S-adenosyl-L-methionine</name>
        <dbReference type="ChEBI" id="CHEBI:59789"/>
    </ligand>
</feature>
<comment type="catalytic activity">
    <reaction evidence="6">
        <text>L-lysyl-[protein] + 3 S-adenosyl-L-methionine = N(6),N(6),N(6)-trimethyl-L-lysyl-[protein] + 3 S-adenosyl-L-homocysteine + 3 H(+)</text>
        <dbReference type="Rhea" id="RHEA:54192"/>
        <dbReference type="Rhea" id="RHEA-COMP:9752"/>
        <dbReference type="Rhea" id="RHEA-COMP:13826"/>
        <dbReference type="ChEBI" id="CHEBI:15378"/>
        <dbReference type="ChEBI" id="CHEBI:29969"/>
        <dbReference type="ChEBI" id="CHEBI:57856"/>
        <dbReference type="ChEBI" id="CHEBI:59789"/>
        <dbReference type="ChEBI" id="CHEBI:61961"/>
    </reaction>
</comment>
<evidence type="ECO:0000313" key="8">
    <source>
        <dbReference type="Proteomes" id="UP000551878"/>
    </source>
</evidence>
<dbReference type="Gene3D" id="3.40.50.150">
    <property type="entry name" value="Vaccinia Virus protein VP39"/>
    <property type="match status" value="1"/>
</dbReference>
<protein>
    <recommendedName>
        <fullName evidence="6">Ribosomal protein L11 methyltransferase</fullName>
        <shortName evidence="6">L11 Mtase</shortName>
        <ecNumber evidence="6">2.1.1.-</ecNumber>
    </recommendedName>
</protein>
<dbReference type="PANTHER" id="PTHR43648:SF1">
    <property type="entry name" value="ELECTRON TRANSFER FLAVOPROTEIN BETA SUBUNIT LYSINE METHYLTRANSFERASE"/>
    <property type="match status" value="1"/>
</dbReference>
<evidence type="ECO:0000256" key="5">
    <source>
        <dbReference type="ARBA" id="ARBA00022691"/>
    </source>
</evidence>
<feature type="binding site" evidence="6">
    <location>
        <position position="205"/>
    </location>
    <ligand>
        <name>S-adenosyl-L-methionine</name>
        <dbReference type="ChEBI" id="CHEBI:59789"/>
    </ligand>
</feature>
<evidence type="ECO:0000256" key="2">
    <source>
        <dbReference type="ARBA" id="ARBA00022490"/>
    </source>
</evidence>
<keyword evidence="5 6" id="KW-0949">S-adenosyl-L-methionine</keyword>
<accession>A0A840QRG9</accession>
<dbReference type="AlphaFoldDB" id="A0A840QRG9"/>
<dbReference type="SUPFAM" id="SSF53335">
    <property type="entry name" value="S-adenosyl-L-methionine-dependent methyltransferases"/>
    <property type="match status" value="1"/>
</dbReference>